<dbReference type="GO" id="GO:0003700">
    <property type="term" value="F:DNA-binding transcription factor activity"/>
    <property type="evidence" value="ECO:0007669"/>
    <property type="project" value="InterPro"/>
</dbReference>
<reference evidence="5 6" key="1">
    <citation type="submission" date="2020-02" db="EMBL/GenBank/DDBJ databases">
        <title>Genome assembly of a novel Clostridium senegalense strain.</title>
        <authorList>
            <person name="Gupta T.B."/>
            <person name="Jauregui R."/>
            <person name="Maclean P."/>
            <person name="Nawarathana A."/>
            <person name="Brightwell G."/>
        </authorList>
    </citation>
    <scope>NUCLEOTIDE SEQUENCE [LARGE SCALE GENOMIC DNA]</scope>
    <source>
        <strain evidence="5 6">AGRFS4</strain>
    </source>
</reference>
<feature type="domain" description="HTH marR-type" evidence="4">
    <location>
        <begin position="1"/>
        <end position="141"/>
    </location>
</feature>
<dbReference type="PRINTS" id="PR00598">
    <property type="entry name" value="HTHMARR"/>
</dbReference>
<organism evidence="5 6">
    <name type="scientific">Clostridium senegalense</name>
    <dbReference type="NCBI Taxonomy" id="1465809"/>
    <lineage>
        <taxon>Bacteria</taxon>
        <taxon>Bacillati</taxon>
        <taxon>Bacillota</taxon>
        <taxon>Clostridia</taxon>
        <taxon>Eubacteriales</taxon>
        <taxon>Clostridiaceae</taxon>
        <taxon>Clostridium</taxon>
    </lineage>
</organism>
<evidence type="ECO:0000313" key="6">
    <source>
        <dbReference type="Proteomes" id="UP000481872"/>
    </source>
</evidence>
<accession>A0A6M0H5U7</accession>
<evidence type="ECO:0000313" key="5">
    <source>
        <dbReference type="EMBL" id="NEU06085.1"/>
    </source>
</evidence>
<dbReference type="RefSeq" id="WP_199870642.1">
    <property type="nucleotide sequence ID" value="NZ_JAAGPU010000033.1"/>
</dbReference>
<dbReference type="InterPro" id="IPR036388">
    <property type="entry name" value="WH-like_DNA-bd_sf"/>
</dbReference>
<evidence type="ECO:0000256" key="3">
    <source>
        <dbReference type="ARBA" id="ARBA00023163"/>
    </source>
</evidence>
<dbReference type="EMBL" id="JAAGPU010000033">
    <property type="protein sequence ID" value="NEU06085.1"/>
    <property type="molecule type" value="Genomic_DNA"/>
</dbReference>
<dbReference type="PANTHER" id="PTHR42756:SF1">
    <property type="entry name" value="TRANSCRIPTIONAL REPRESSOR OF EMRAB OPERON"/>
    <property type="match status" value="1"/>
</dbReference>
<dbReference type="Gene3D" id="1.10.10.10">
    <property type="entry name" value="Winged helix-like DNA-binding domain superfamily/Winged helix DNA-binding domain"/>
    <property type="match status" value="1"/>
</dbReference>
<keyword evidence="6" id="KW-1185">Reference proteome</keyword>
<dbReference type="InterPro" id="IPR036390">
    <property type="entry name" value="WH_DNA-bd_sf"/>
</dbReference>
<sequence>MDDKNLTAFAEGILSIFPIFMKNFGKIDDLEENHCLPNSHKNILCLLDTFGVLTMSNISKKLCINKCNLTPIINNLINLDLVYKIVDNDDRRIYNIQLTSKGESFVENQKNLTICKIKENLSSFTENEIEDMIYHLNSIKNILCDVKSREK</sequence>
<proteinExistence type="predicted"/>
<dbReference type="PANTHER" id="PTHR42756">
    <property type="entry name" value="TRANSCRIPTIONAL REGULATOR, MARR"/>
    <property type="match status" value="1"/>
</dbReference>
<dbReference type="GO" id="GO:0003677">
    <property type="term" value="F:DNA binding"/>
    <property type="evidence" value="ECO:0007669"/>
    <property type="project" value="UniProtKB-KW"/>
</dbReference>
<dbReference type="Pfam" id="PF01047">
    <property type="entry name" value="MarR"/>
    <property type="match status" value="1"/>
</dbReference>
<comment type="caution">
    <text evidence="5">The sequence shown here is derived from an EMBL/GenBank/DDBJ whole genome shotgun (WGS) entry which is preliminary data.</text>
</comment>
<dbReference type="SMART" id="SM00347">
    <property type="entry name" value="HTH_MARR"/>
    <property type="match status" value="1"/>
</dbReference>
<gene>
    <name evidence="5" type="ORF">G3M99_14725</name>
</gene>
<evidence type="ECO:0000256" key="1">
    <source>
        <dbReference type="ARBA" id="ARBA00023015"/>
    </source>
</evidence>
<name>A0A6M0H5U7_9CLOT</name>
<keyword evidence="3" id="KW-0804">Transcription</keyword>
<keyword evidence="2" id="KW-0238">DNA-binding</keyword>
<dbReference type="InterPro" id="IPR000835">
    <property type="entry name" value="HTH_MarR-typ"/>
</dbReference>
<evidence type="ECO:0000259" key="4">
    <source>
        <dbReference type="PROSITE" id="PS50995"/>
    </source>
</evidence>
<dbReference type="Proteomes" id="UP000481872">
    <property type="component" value="Unassembled WGS sequence"/>
</dbReference>
<dbReference type="AlphaFoldDB" id="A0A6M0H5U7"/>
<keyword evidence="1" id="KW-0805">Transcription regulation</keyword>
<protein>
    <submittedName>
        <fullName evidence="5">MarR family transcriptional regulator</fullName>
    </submittedName>
</protein>
<dbReference type="SUPFAM" id="SSF46785">
    <property type="entry name" value="Winged helix' DNA-binding domain"/>
    <property type="match status" value="1"/>
</dbReference>
<dbReference type="PROSITE" id="PS50995">
    <property type="entry name" value="HTH_MARR_2"/>
    <property type="match status" value="1"/>
</dbReference>
<evidence type="ECO:0000256" key="2">
    <source>
        <dbReference type="ARBA" id="ARBA00023125"/>
    </source>
</evidence>